<dbReference type="RefSeq" id="WP_166858475.1">
    <property type="nucleotide sequence ID" value="NZ_CP063989.1"/>
</dbReference>
<sequence>MTMIREARHSLGVTQSELARRLGVSVAAVSQTETREARGDLTVRTRSRYLEALGLADLGLVVPRAPAVADADLGLATRVTSIRPGSAAASSRSRRRSLMLHRLTEETVDWTDEASWLPRAREGIARVRRSTRGQAHLDNLRRWEQWVESRSTDTIRERMCAEDEDACCLREVSPMAGFLTDSQRLAIIQWERCHYEA</sequence>
<dbReference type="GO" id="GO:0003677">
    <property type="term" value="F:DNA binding"/>
    <property type="evidence" value="ECO:0007669"/>
    <property type="project" value="InterPro"/>
</dbReference>
<evidence type="ECO:0000259" key="1">
    <source>
        <dbReference type="PROSITE" id="PS50943"/>
    </source>
</evidence>
<dbReference type="Gene3D" id="1.10.260.40">
    <property type="entry name" value="lambda repressor-like DNA-binding domains"/>
    <property type="match status" value="1"/>
</dbReference>
<reference evidence="2 3" key="1">
    <citation type="submission" date="2020-11" db="EMBL/GenBank/DDBJ databases">
        <title>Actinomyces sp. ZJ750.</title>
        <authorList>
            <person name="Zhou J."/>
        </authorList>
    </citation>
    <scope>NUCLEOTIDE SEQUENCE [LARGE SCALE GENOMIC DNA]</scope>
    <source>
        <strain evidence="2 3">ZJ750</strain>
    </source>
</reference>
<proteinExistence type="predicted"/>
<keyword evidence="3" id="KW-1185">Reference proteome</keyword>
<accession>A0A7T0PVX5</accession>
<dbReference type="InterPro" id="IPR001387">
    <property type="entry name" value="Cro/C1-type_HTH"/>
</dbReference>
<dbReference type="CDD" id="cd00093">
    <property type="entry name" value="HTH_XRE"/>
    <property type="match status" value="1"/>
</dbReference>
<dbReference type="AlphaFoldDB" id="A0A7T0PVX5"/>
<dbReference type="PROSITE" id="PS50943">
    <property type="entry name" value="HTH_CROC1"/>
    <property type="match status" value="1"/>
</dbReference>
<dbReference type="Proteomes" id="UP000594637">
    <property type="component" value="Chromosome"/>
</dbReference>
<evidence type="ECO:0000313" key="2">
    <source>
        <dbReference type="EMBL" id="QPL05124.1"/>
    </source>
</evidence>
<feature type="domain" description="HTH cro/C1-type" evidence="1">
    <location>
        <begin position="4"/>
        <end position="31"/>
    </location>
</feature>
<evidence type="ECO:0000313" key="3">
    <source>
        <dbReference type="Proteomes" id="UP000594637"/>
    </source>
</evidence>
<dbReference type="EMBL" id="CP063989">
    <property type="protein sequence ID" value="QPL05124.1"/>
    <property type="molecule type" value="Genomic_DNA"/>
</dbReference>
<protein>
    <submittedName>
        <fullName evidence="2">Helix-turn-helix transcriptional regulator</fullName>
    </submittedName>
</protein>
<gene>
    <name evidence="2" type="ORF">ID810_10380</name>
</gene>
<dbReference type="SUPFAM" id="SSF47413">
    <property type="entry name" value="lambda repressor-like DNA-binding domains"/>
    <property type="match status" value="1"/>
</dbReference>
<dbReference type="InterPro" id="IPR010982">
    <property type="entry name" value="Lambda_DNA-bd_dom_sf"/>
</dbReference>
<dbReference type="SMART" id="SM00530">
    <property type="entry name" value="HTH_XRE"/>
    <property type="match status" value="1"/>
</dbReference>
<dbReference type="Pfam" id="PF01381">
    <property type="entry name" value="HTH_3"/>
    <property type="match status" value="1"/>
</dbReference>
<name>A0A7T0PVX5_9ACTO</name>
<dbReference type="KEGG" id="arep:ID810_10380"/>
<organism evidence="2 3">
    <name type="scientific">Actinomyces respiraculi</name>
    <dbReference type="NCBI Taxonomy" id="2744574"/>
    <lineage>
        <taxon>Bacteria</taxon>
        <taxon>Bacillati</taxon>
        <taxon>Actinomycetota</taxon>
        <taxon>Actinomycetes</taxon>
        <taxon>Actinomycetales</taxon>
        <taxon>Actinomycetaceae</taxon>
        <taxon>Actinomyces</taxon>
    </lineage>
</organism>